<accession>A0ABT1QU05</accession>
<organism evidence="2 3">
    <name type="scientific">Tahibacter harae</name>
    <dbReference type="NCBI Taxonomy" id="2963937"/>
    <lineage>
        <taxon>Bacteria</taxon>
        <taxon>Pseudomonadati</taxon>
        <taxon>Pseudomonadota</taxon>
        <taxon>Gammaproteobacteria</taxon>
        <taxon>Lysobacterales</taxon>
        <taxon>Rhodanobacteraceae</taxon>
        <taxon>Tahibacter</taxon>
    </lineage>
</organism>
<evidence type="ECO:0000256" key="1">
    <source>
        <dbReference type="SAM" id="SignalP"/>
    </source>
</evidence>
<evidence type="ECO:0008006" key="4">
    <source>
        <dbReference type="Google" id="ProtNLM"/>
    </source>
</evidence>
<protein>
    <recommendedName>
        <fullName evidence="4">DUF4139 domain-containing protein</fullName>
    </recommendedName>
</protein>
<proteinExistence type="predicted"/>
<gene>
    <name evidence="2" type="ORF">NM961_13675</name>
</gene>
<name>A0ABT1QU05_9GAMM</name>
<feature type="signal peptide" evidence="1">
    <location>
        <begin position="1"/>
        <end position="19"/>
    </location>
</feature>
<reference evidence="2" key="1">
    <citation type="submission" date="2022-07" db="EMBL/GenBank/DDBJ databases">
        <title>Tahibacter sp., a new gammaproteobacterium isolated from the silt sample collected at pig farm.</title>
        <authorList>
            <person name="Chen H."/>
        </authorList>
    </citation>
    <scope>NUCLEOTIDE SEQUENCE</scope>
    <source>
        <strain evidence="2">P2K</strain>
    </source>
</reference>
<feature type="chain" id="PRO_5046624632" description="DUF4139 domain-containing protein" evidence="1">
    <location>
        <begin position="20"/>
        <end position="499"/>
    </location>
</feature>
<dbReference type="RefSeq" id="WP_255914956.1">
    <property type="nucleotide sequence ID" value="NZ_JANFQO010000012.1"/>
</dbReference>
<dbReference type="Proteomes" id="UP001165498">
    <property type="component" value="Unassembled WGS sequence"/>
</dbReference>
<dbReference type="EMBL" id="JANFQO010000012">
    <property type="protein sequence ID" value="MCQ4165765.1"/>
    <property type="molecule type" value="Genomic_DNA"/>
</dbReference>
<keyword evidence="3" id="KW-1185">Reference proteome</keyword>
<evidence type="ECO:0000313" key="3">
    <source>
        <dbReference type="Proteomes" id="UP001165498"/>
    </source>
</evidence>
<keyword evidence="1" id="KW-0732">Signal</keyword>
<evidence type="ECO:0000313" key="2">
    <source>
        <dbReference type="EMBL" id="MCQ4165765.1"/>
    </source>
</evidence>
<comment type="caution">
    <text evidence="2">The sequence shown here is derived from an EMBL/GenBank/DDBJ whole genome shotgun (WGS) entry which is preliminary data.</text>
</comment>
<dbReference type="PANTHER" id="PTHR38075:SF1">
    <property type="entry name" value="DUF4139 DOMAIN-CONTAINING PROTEIN"/>
    <property type="match status" value="1"/>
</dbReference>
<dbReference type="PANTHER" id="PTHR38075">
    <property type="entry name" value="DUF4139 DOMAIN-CONTAINING PROTEIN"/>
    <property type="match status" value="1"/>
</dbReference>
<sequence>MRTMLALGIAAAMTSTALAADAAPDYSLTIYSSAQPGQVNTESLANYGPALPGYALVRDGRKMSLQAGNGVLRFTDVAKRIDPTTVAFESLTDPAGTRVVEQNYQFDLVNRDKLLERYVGQPITVEQQRGETLERIGGVLLSAADGSLILQRDSGEVVTIGTYSNVLFPSLPGGLITRPTLVWLVNAKQAGTHDTRVSYQTQGMTWWSDYNVTLRESAGGCDMDLSAWVTIVNQSGASYPQAQLKLVAGEVNRAPAAPQPAPMLMKRAMAASVAEADAGFQESSLFEYHLYTLGRRSDLPDNSTKQLELFPTAVKVGCSKQLVFTAAPQPWSHWAAPISDQGYGATGQGTVGAFLEFDNKEANRLGMPLPAGRVRVNQASADGTLEFIGEDVIKHTPRNETLRIKLGNSFDVVGERKQISFNIDMAAKTMDESFEVMVRNRKKTATKVIVREYLYRWSGWDVTAKNREFTRRDASTIDFPVEIAADGEAKVTYTVRYKW</sequence>